<dbReference type="Pfam" id="PF13191">
    <property type="entry name" value="AAA_16"/>
    <property type="match status" value="1"/>
</dbReference>
<dbReference type="Proteomes" id="UP000469292">
    <property type="component" value="Unassembled WGS sequence"/>
</dbReference>
<protein>
    <submittedName>
        <fullName evidence="2">AAA family ATPase</fullName>
    </submittedName>
</protein>
<dbReference type="EMBL" id="VYSG01000001">
    <property type="protein sequence ID" value="NEG69196.1"/>
    <property type="molecule type" value="Genomic_DNA"/>
</dbReference>
<evidence type="ECO:0000259" key="1">
    <source>
        <dbReference type="SMART" id="SM00382"/>
    </source>
</evidence>
<dbReference type="InterPro" id="IPR041664">
    <property type="entry name" value="AAA_16"/>
</dbReference>
<proteinExistence type="predicted"/>
<evidence type="ECO:0000313" key="3">
    <source>
        <dbReference type="Proteomes" id="UP000469292"/>
    </source>
</evidence>
<keyword evidence="3" id="KW-1185">Reference proteome</keyword>
<dbReference type="InterPro" id="IPR027417">
    <property type="entry name" value="P-loop_NTPase"/>
</dbReference>
<sequence length="393" mass="42791">MDNSAQSPALINPFMPGAGLQPVELAGRNYELTLMRTLLGQISLGYQGVGMVFFGLRGVGKTVLLRRFAAMAEEAGMIVMQMEADGNAETESSVLREQVQRARKAVSSGETLAEAGRHIASVEVGLPLKLAVGFTADDTTESDPYSNLEKLAEALKGSNRGLFLFIDEFQQMNPDMMGRLITLQHTLGQEGLPFYIIAAGLPNLPGVLSESRSYAERLFRYRQLDNLSGEESRNVFQQTARQAGRSFTDEALDALQEYADGYPYAIQAFGSSAWDASSSTPMDRDAVANGLPEARELLDEGLYHSRWQRATPAGRRYMEALAAVGGDAASSAGVAAYLGKTSSQLSKTRAQLIEQGLIYMPLRGEVAFTVPGMGDYINRNHPPSSEPYDREHQ</sequence>
<comment type="caution">
    <text evidence="2">The sequence shown here is derived from an EMBL/GenBank/DDBJ whole genome shotgun (WGS) entry which is preliminary data.</text>
</comment>
<dbReference type="RefSeq" id="WP_163226792.1">
    <property type="nucleotide sequence ID" value="NZ_VYSG01000001.1"/>
</dbReference>
<feature type="domain" description="AAA+ ATPase" evidence="1">
    <location>
        <begin position="47"/>
        <end position="225"/>
    </location>
</feature>
<name>A0A6I5MYD3_9BIFI</name>
<dbReference type="PANTHER" id="PTHR34301">
    <property type="entry name" value="DNA-BINDING PROTEIN-RELATED"/>
    <property type="match status" value="1"/>
</dbReference>
<dbReference type="AlphaFoldDB" id="A0A6I5MYD3"/>
<dbReference type="SMART" id="SM00382">
    <property type="entry name" value="AAA"/>
    <property type="match status" value="1"/>
</dbReference>
<dbReference type="SUPFAM" id="SSF52540">
    <property type="entry name" value="P-loop containing nucleoside triphosphate hydrolases"/>
    <property type="match status" value="1"/>
</dbReference>
<accession>A0A6I5MYD3</accession>
<dbReference type="InterPro" id="IPR003593">
    <property type="entry name" value="AAA+_ATPase"/>
</dbReference>
<dbReference type="PANTHER" id="PTHR34301:SF8">
    <property type="entry name" value="ATPASE DOMAIN-CONTAINING PROTEIN"/>
    <property type="match status" value="1"/>
</dbReference>
<dbReference type="Gene3D" id="3.40.50.300">
    <property type="entry name" value="P-loop containing nucleotide triphosphate hydrolases"/>
    <property type="match status" value="1"/>
</dbReference>
<reference evidence="2 3" key="1">
    <citation type="submission" date="2019-09" db="EMBL/GenBank/DDBJ databases">
        <title>Phylogenetic characterization of a novel taxon of the genus Bifidobacterium: Bifidobacterium choloepi sp. nov.</title>
        <authorList>
            <person name="Modesto M."/>
            <person name="Satti M."/>
        </authorList>
    </citation>
    <scope>NUCLEOTIDE SEQUENCE [LARGE SCALE GENOMIC DNA]</scope>
    <source>
        <strain evidence="2 3">BRDM6</strain>
    </source>
</reference>
<evidence type="ECO:0000313" key="2">
    <source>
        <dbReference type="EMBL" id="NEG69196.1"/>
    </source>
</evidence>
<gene>
    <name evidence="2" type="ORF">F6S87_00845</name>
</gene>
<organism evidence="2 3">
    <name type="scientific">Bifidobacterium choloepi</name>
    <dbReference type="NCBI Taxonomy" id="2614131"/>
    <lineage>
        <taxon>Bacteria</taxon>
        <taxon>Bacillati</taxon>
        <taxon>Actinomycetota</taxon>
        <taxon>Actinomycetes</taxon>
        <taxon>Bifidobacteriales</taxon>
        <taxon>Bifidobacteriaceae</taxon>
        <taxon>Bifidobacterium</taxon>
    </lineage>
</organism>